<proteinExistence type="predicted"/>
<evidence type="ECO:0000313" key="6">
    <source>
        <dbReference type="Proteomes" id="UP001595872"/>
    </source>
</evidence>
<feature type="domain" description="HTH tetR-type" evidence="4">
    <location>
        <begin position="6"/>
        <end position="66"/>
    </location>
</feature>
<dbReference type="InterPro" id="IPR041467">
    <property type="entry name" value="Sco4008_C"/>
</dbReference>
<dbReference type="Pfam" id="PF17926">
    <property type="entry name" value="TetR_C_21"/>
    <property type="match status" value="1"/>
</dbReference>
<keyword evidence="1 2" id="KW-0238">DNA-binding</keyword>
<dbReference type="PANTHER" id="PTHR30328">
    <property type="entry name" value="TRANSCRIPTIONAL REPRESSOR"/>
    <property type="match status" value="1"/>
</dbReference>
<organism evidence="5 6">
    <name type="scientific">Actinomadura gamaensis</name>
    <dbReference type="NCBI Taxonomy" id="1763541"/>
    <lineage>
        <taxon>Bacteria</taxon>
        <taxon>Bacillati</taxon>
        <taxon>Actinomycetota</taxon>
        <taxon>Actinomycetes</taxon>
        <taxon>Streptosporangiales</taxon>
        <taxon>Thermomonosporaceae</taxon>
        <taxon>Actinomadura</taxon>
    </lineage>
</organism>
<evidence type="ECO:0000256" key="1">
    <source>
        <dbReference type="ARBA" id="ARBA00023125"/>
    </source>
</evidence>
<gene>
    <name evidence="5" type="ORF">ACFPCY_38275</name>
</gene>
<dbReference type="RefSeq" id="WP_378263879.1">
    <property type="nucleotide sequence ID" value="NZ_JBHSIT010000015.1"/>
</dbReference>
<dbReference type="Gene3D" id="1.10.357.10">
    <property type="entry name" value="Tetracycline Repressor, domain 2"/>
    <property type="match status" value="1"/>
</dbReference>
<feature type="region of interest" description="Disordered" evidence="3">
    <location>
        <begin position="180"/>
        <end position="200"/>
    </location>
</feature>
<dbReference type="SUPFAM" id="SSF48498">
    <property type="entry name" value="Tetracyclin repressor-like, C-terminal domain"/>
    <property type="match status" value="1"/>
</dbReference>
<name>A0ABV9UAS5_9ACTN</name>
<comment type="caution">
    <text evidence="5">The sequence shown here is derived from an EMBL/GenBank/DDBJ whole genome shotgun (WGS) entry which is preliminary data.</text>
</comment>
<dbReference type="Pfam" id="PF00440">
    <property type="entry name" value="TetR_N"/>
    <property type="match status" value="1"/>
</dbReference>
<reference evidence="6" key="1">
    <citation type="journal article" date="2019" name="Int. J. Syst. Evol. Microbiol.">
        <title>The Global Catalogue of Microorganisms (GCM) 10K type strain sequencing project: providing services to taxonomists for standard genome sequencing and annotation.</title>
        <authorList>
            <consortium name="The Broad Institute Genomics Platform"/>
            <consortium name="The Broad Institute Genome Sequencing Center for Infectious Disease"/>
            <person name="Wu L."/>
            <person name="Ma J."/>
        </authorList>
    </citation>
    <scope>NUCLEOTIDE SEQUENCE [LARGE SCALE GENOMIC DNA]</scope>
    <source>
        <strain evidence="6">KLKA75</strain>
    </source>
</reference>
<protein>
    <submittedName>
        <fullName evidence="5">TetR family transcriptional regulator</fullName>
    </submittedName>
</protein>
<dbReference type="InterPro" id="IPR009057">
    <property type="entry name" value="Homeodomain-like_sf"/>
</dbReference>
<dbReference type="EMBL" id="JBHSIT010000015">
    <property type="protein sequence ID" value="MFC4913197.1"/>
    <property type="molecule type" value="Genomic_DNA"/>
</dbReference>
<dbReference type="InterPro" id="IPR001647">
    <property type="entry name" value="HTH_TetR"/>
</dbReference>
<dbReference type="PROSITE" id="PS50977">
    <property type="entry name" value="HTH_TETR_2"/>
    <property type="match status" value="1"/>
</dbReference>
<dbReference type="Proteomes" id="UP001595872">
    <property type="component" value="Unassembled WGS sequence"/>
</dbReference>
<accession>A0ABV9UAS5</accession>
<evidence type="ECO:0000256" key="2">
    <source>
        <dbReference type="PROSITE-ProRule" id="PRU00335"/>
    </source>
</evidence>
<dbReference type="PANTHER" id="PTHR30328:SF54">
    <property type="entry name" value="HTH-TYPE TRANSCRIPTIONAL REPRESSOR SCO4008"/>
    <property type="match status" value="1"/>
</dbReference>
<evidence type="ECO:0000256" key="3">
    <source>
        <dbReference type="SAM" id="MobiDB-lite"/>
    </source>
</evidence>
<evidence type="ECO:0000313" key="5">
    <source>
        <dbReference type="EMBL" id="MFC4913197.1"/>
    </source>
</evidence>
<feature type="DNA-binding region" description="H-T-H motif" evidence="2">
    <location>
        <begin position="29"/>
        <end position="48"/>
    </location>
</feature>
<dbReference type="SUPFAM" id="SSF46689">
    <property type="entry name" value="Homeodomain-like"/>
    <property type="match status" value="1"/>
</dbReference>
<dbReference type="InterPro" id="IPR036271">
    <property type="entry name" value="Tet_transcr_reg_TetR-rel_C_sf"/>
</dbReference>
<dbReference type="PRINTS" id="PR00455">
    <property type="entry name" value="HTHTETR"/>
</dbReference>
<keyword evidence="6" id="KW-1185">Reference proteome</keyword>
<sequence>MAYDSAATRERILKAATAEFAEHGVAGARVDRVAARAKANKRAIYEYFGDKKALFTAVIEQLMTEVAEAVPPDGGDPAAYAERLYEYNRAHPETLRLLMWEALEAGDEPVPNERERAAHYQDKAAALAAADPVVEPRAFALYVLALVSWPLAMPQLHRMLMGEDASPDDLRPALRAAVTALTSGGQGRGPRSEGASADGQ</sequence>
<dbReference type="InterPro" id="IPR050109">
    <property type="entry name" value="HTH-type_TetR-like_transc_reg"/>
</dbReference>
<evidence type="ECO:0000259" key="4">
    <source>
        <dbReference type="PROSITE" id="PS50977"/>
    </source>
</evidence>